<sequence length="428" mass="47704">MSDPTPDPQVLCELRHVDKEFPQANGPALRVLQDISLQIRPREVVALLGPSGCGKSTILRVLAGLTAPTRGTALYHGEPLRGLNPGVGFVFQSFALYPWMTVSENVEAVLVAKRLPREAVKERAARAIRMVGLSGFEEAFPRELSGGMKQRVGMARAFSLDPELLFMDEPFSQVDALTAESLRAEVLDIWAVQDRNPSSLVMVSHDIKEVVYMADRIVVLDANPGRVRTVVENGLSRPRDYRSPGLLQLVDRLHDIITGMEMPDVPAPSVPTFETIPVARTSEIVGLLEYLDARGGKEDVFRIASDTNREFGRLITVVNAAELLDLVDTPRRTVVLSAEGLRFVRASAAARKALWREKLLELQLFRQVKAALDQDPQHRLSREFVLELLALNMPNESPEDVFEVFVSWSRFGDLFSYEEETETVALQH</sequence>
<dbReference type="Proteomes" id="UP000503640">
    <property type="component" value="Unassembled WGS sequence"/>
</dbReference>
<dbReference type="CDD" id="cd03293">
    <property type="entry name" value="ABC_NrtD_SsuB_transporters"/>
    <property type="match status" value="1"/>
</dbReference>
<gene>
    <name evidence="5" type="ORF">AMYX_19720</name>
</gene>
<dbReference type="SUPFAM" id="SSF52540">
    <property type="entry name" value="P-loop containing nucleoside triphosphate hydrolases"/>
    <property type="match status" value="1"/>
</dbReference>
<reference evidence="6" key="1">
    <citation type="journal article" date="2020" name="Appl. Environ. Microbiol.">
        <title>Diazotrophic Anaeromyxobacter Isolates from Soils.</title>
        <authorList>
            <person name="Masuda Y."/>
            <person name="Yamanaka H."/>
            <person name="Xu Z.X."/>
            <person name="Shiratori Y."/>
            <person name="Aono T."/>
            <person name="Amachi S."/>
            <person name="Senoo K."/>
            <person name="Itoh H."/>
        </authorList>
    </citation>
    <scope>NUCLEOTIDE SEQUENCE [LARGE SCALE GENOMIC DNA]</scope>
    <source>
        <strain evidence="6">R267</strain>
    </source>
</reference>
<dbReference type="EMBL" id="BJTG01000004">
    <property type="protein sequence ID" value="GEJ57231.1"/>
    <property type="molecule type" value="Genomic_DNA"/>
</dbReference>
<dbReference type="Pfam" id="PF09821">
    <property type="entry name" value="AAA_assoc_C"/>
    <property type="match status" value="1"/>
</dbReference>
<name>A0A7I9VLG0_9BACT</name>
<dbReference type="PANTHER" id="PTHR42788">
    <property type="entry name" value="TAURINE IMPORT ATP-BINDING PROTEIN-RELATED"/>
    <property type="match status" value="1"/>
</dbReference>
<dbReference type="Gene3D" id="3.40.50.300">
    <property type="entry name" value="P-loop containing nucleotide triphosphate hydrolases"/>
    <property type="match status" value="1"/>
</dbReference>
<dbReference type="PROSITE" id="PS50893">
    <property type="entry name" value="ABC_TRANSPORTER_2"/>
    <property type="match status" value="1"/>
</dbReference>
<dbReference type="InterPro" id="IPR050166">
    <property type="entry name" value="ABC_transporter_ATP-bind"/>
</dbReference>
<dbReference type="PROSITE" id="PS00211">
    <property type="entry name" value="ABC_TRANSPORTER_1"/>
    <property type="match status" value="1"/>
</dbReference>
<organism evidence="5 6">
    <name type="scientific">Anaeromyxobacter diazotrophicus</name>
    <dbReference type="NCBI Taxonomy" id="2590199"/>
    <lineage>
        <taxon>Bacteria</taxon>
        <taxon>Pseudomonadati</taxon>
        <taxon>Myxococcota</taxon>
        <taxon>Myxococcia</taxon>
        <taxon>Myxococcales</taxon>
        <taxon>Cystobacterineae</taxon>
        <taxon>Anaeromyxobacteraceae</taxon>
        <taxon>Anaeromyxobacter</taxon>
    </lineage>
</organism>
<evidence type="ECO:0000259" key="4">
    <source>
        <dbReference type="PROSITE" id="PS50893"/>
    </source>
</evidence>
<dbReference type="InterPro" id="IPR018632">
    <property type="entry name" value="AAA-associated_dom_C"/>
</dbReference>
<evidence type="ECO:0000256" key="3">
    <source>
        <dbReference type="ARBA" id="ARBA00022840"/>
    </source>
</evidence>
<evidence type="ECO:0000256" key="1">
    <source>
        <dbReference type="ARBA" id="ARBA00022448"/>
    </source>
</evidence>
<dbReference type="Pfam" id="PF00005">
    <property type="entry name" value="ABC_tran"/>
    <property type="match status" value="1"/>
</dbReference>
<dbReference type="GO" id="GO:0016887">
    <property type="term" value="F:ATP hydrolysis activity"/>
    <property type="evidence" value="ECO:0007669"/>
    <property type="project" value="InterPro"/>
</dbReference>
<accession>A0A7I9VLG0</accession>
<dbReference type="SMART" id="SM00382">
    <property type="entry name" value="AAA"/>
    <property type="match status" value="1"/>
</dbReference>
<dbReference type="InterPro" id="IPR027417">
    <property type="entry name" value="P-loop_NTPase"/>
</dbReference>
<keyword evidence="2" id="KW-0547">Nucleotide-binding</keyword>
<dbReference type="RefSeq" id="WP_176064703.1">
    <property type="nucleotide sequence ID" value="NZ_BJTG01000004.1"/>
</dbReference>
<evidence type="ECO:0000313" key="5">
    <source>
        <dbReference type="EMBL" id="GEJ57231.1"/>
    </source>
</evidence>
<dbReference type="InterPro" id="IPR003439">
    <property type="entry name" value="ABC_transporter-like_ATP-bd"/>
</dbReference>
<keyword evidence="3 5" id="KW-0067">ATP-binding</keyword>
<evidence type="ECO:0000313" key="6">
    <source>
        <dbReference type="Proteomes" id="UP000503640"/>
    </source>
</evidence>
<keyword evidence="6" id="KW-1185">Reference proteome</keyword>
<keyword evidence="1" id="KW-0813">Transport</keyword>
<dbReference type="PANTHER" id="PTHR42788:SF13">
    <property type="entry name" value="ALIPHATIC SULFONATES IMPORT ATP-BINDING PROTEIN SSUB"/>
    <property type="match status" value="1"/>
</dbReference>
<dbReference type="InterPro" id="IPR003593">
    <property type="entry name" value="AAA+_ATPase"/>
</dbReference>
<feature type="domain" description="ABC transporter" evidence="4">
    <location>
        <begin position="14"/>
        <end position="247"/>
    </location>
</feature>
<dbReference type="InterPro" id="IPR017871">
    <property type="entry name" value="ABC_transporter-like_CS"/>
</dbReference>
<comment type="caution">
    <text evidence="5">The sequence shown here is derived from an EMBL/GenBank/DDBJ whole genome shotgun (WGS) entry which is preliminary data.</text>
</comment>
<protein>
    <submittedName>
        <fullName evidence="5">ABC transporter ATP-binding protein</fullName>
    </submittedName>
</protein>
<evidence type="ECO:0000256" key="2">
    <source>
        <dbReference type="ARBA" id="ARBA00022741"/>
    </source>
</evidence>
<dbReference type="AlphaFoldDB" id="A0A7I9VLG0"/>
<proteinExistence type="predicted"/>
<dbReference type="GO" id="GO:0005524">
    <property type="term" value="F:ATP binding"/>
    <property type="evidence" value="ECO:0007669"/>
    <property type="project" value="UniProtKB-KW"/>
</dbReference>